<dbReference type="EMBL" id="LWCA01002410">
    <property type="protein sequence ID" value="OAF63888.1"/>
    <property type="molecule type" value="Genomic_DNA"/>
</dbReference>
<dbReference type="Gene3D" id="3.40.50.10190">
    <property type="entry name" value="BRCT domain"/>
    <property type="match status" value="2"/>
</dbReference>
<evidence type="ECO:0008006" key="3">
    <source>
        <dbReference type="Google" id="ProtNLM"/>
    </source>
</evidence>
<evidence type="ECO:0000313" key="2">
    <source>
        <dbReference type="Proteomes" id="UP000078046"/>
    </source>
</evidence>
<gene>
    <name evidence="1" type="ORF">A3Q56_08406</name>
</gene>
<comment type="caution">
    <text evidence="1">The sequence shown here is derived from an EMBL/GenBank/DDBJ whole genome shotgun (WGS) entry which is preliminary data.</text>
</comment>
<protein>
    <recommendedName>
        <fullName evidence="3">BRCT domain-containing protein</fullName>
    </recommendedName>
</protein>
<sequence length="166" mass="19490">MDYVLVDRDAGPKKIENIKYFNIKTLNEDEFINLITGKEKQKDKNNTYGIEIDPLIEGNSTHKENNEKKEKYQSHYCPPTPLLNIRTPNMFKNIFYLDKIFKNYKGHNKAYYKSLIESYRGRGYPYCLKKKKFVALGIFESYDRDTLHNIIKAHGGKHALNICKST</sequence>
<reference evidence="1 2" key="1">
    <citation type="submission" date="2016-04" db="EMBL/GenBank/DDBJ databases">
        <title>The genome of Intoshia linei affirms orthonectids as highly simplified spiralians.</title>
        <authorList>
            <person name="Mikhailov K.V."/>
            <person name="Slusarev G.S."/>
            <person name="Nikitin M.A."/>
            <person name="Logacheva M.D."/>
            <person name="Penin A."/>
            <person name="Aleoshin V."/>
            <person name="Panchin Y.V."/>
        </authorList>
    </citation>
    <scope>NUCLEOTIDE SEQUENCE [LARGE SCALE GENOMIC DNA]</scope>
    <source>
        <strain evidence="1">Intl2013</strain>
        <tissue evidence="1">Whole animal</tissue>
    </source>
</reference>
<dbReference type="AlphaFoldDB" id="A0A177APF9"/>
<name>A0A177APF9_9BILA</name>
<proteinExistence type="predicted"/>
<organism evidence="1 2">
    <name type="scientific">Intoshia linei</name>
    <dbReference type="NCBI Taxonomy" id="1819745"/>
    <lineage>
        <taxon>Eukaryota</taxon>
        <taxon>Metazoa</taxon>
        <taxon>Spiralia</taxon>
        <taxon>Lophotrochozoa</taxon>
        <taxon>Mesozoa</taxon>
        <taxon>Orthonectida</taxon>
        <taxon>Rhopaluridae</taxon>
        <taxon>Intoshia</taxon>
    </lineage>
</organism>
<keyword evidence="2" id="KW-1185">Reference proteome</keyword>
<evidence type="ECO:0000313" key="1">
    <source>
        <dbReference type="EMBL" id="OAF63888.1"/>
    </source>
</evidence>
<dbReference type="OrthoDB" id="446168at2759"/>
<dbReference type="InterPro" id="IPR036420">
    <property type="entry name" value="BRCT_dom_sf"/>
</dbReference>
<dbReference type="Proteomes" id="UP000078046">
    <property type="component" value="Unassembled WGS sequence"/>
</dbReference>
<accession>A0A177APF9</accession>